<evidence type="ECO:0000313" key="1">
    <source>
        <dbReference type="EMBL" id="GAA5046844.1"/>
    </source>
</evidence>
<comment type="caution">
    <text evidence="1">The sequence shown here is derived from an EMBL/GenBank/DDBJ whole genome shotgun (WGS) entry which is preliminary data.</text>
</comment>
<evidence type="ECO:0000313" key="2">
    <source>
        <dbReference type="Proteomes" id="UP001500518"/>
    </source>
</evidence>
<dbReference type="RefSeq" id="WP_346031329.1">
    <property type="nucleotide sequence ID" value="NZ_BAABHV010000001.1"/>
</dbReference>
<dbReference type="Gene3D" id="3.40.50.1000">
    <property type="entry name" value="HAD superfamily/HAD-like"/>
    <property type="match status" value="1"/>
</dbReference>
<reference evidence="2" key="1">
    <citation type="journal article" date="2019" name="Int. J. Syst. Evol. Microbiol.">
        <title>The Global Catalogue of Microorganisms (GCM) 10K type strain sequencing project: providing services to taxonomists for standard genome sequencing and annotation.</title>
        <authorList>
            <consortium name="The Broad Institute Genomics Platform"/>
            <consortium name="The Broad Institute Genome Sequencing Center for Infectious Disease"/>
            <person name="Wu L."/>
            <person name="Ma J."/>
        </authorList>
    </citation>
    <scope>NUCLEOTIDE SEQUENCE [LARGE SCALE GENOMIC DNA]</scope>
    <source>
        <strain evidence="2">JCM 18014</strain>
    </source>
</reference>
<proteinExistence type="predicted"/>
<dbReference type="Proteomes" id="UP001500518">
    <property type="component" value="Unassembled WGS sequence"/>
</dbReference>
<dbReference type="InterPro" id="IPR023214">
    <property type="entry name" value="HAD_sf"/>
</dbReference>
<gene>
    <name evidence="1" type="ORF">GCM10023208_02600</name>
</gene>
<dbReference type="EMBL" id="BAABHV010000001">
    <property type="protein sequence ID" value="GAA5046844.1"/>
    <property type="molecule type" value="Genomic_DNA"/>
</dbReference>
<keyword evidence="2" id="KW-1185">Reference proteome</keyword>
<organism evidence="1 2">
    <name type="scientific">Erythrobacter westpacificensis</name>
    <dbReference type="NCBI Taxonomy" id="1055231"/>
    <lineage>
        <taxon>Bacteria</taxon>
        <taxon>Pseudomonadati</taxon>
        <taxon>Pseudomonadota</taxon>
        <taxon>Alphaproteobacteria</taxon>
        <taxon>Sphingomonadales</taxon>
        <taxon>Erythrobacteraceae</taxon>
        <taxon>Erythrobacter/Porphyrobacter group</taxon>
        <taxon>Erythrobacter</taxon>
    </lineage>
</organism>
<accession>A0ABP9K051</accession>
<dbReference type="InterPro" id="IPR036412">
    <property type="entry name" value="HAD-like_sf"/>
</dbReference>
<protein>
    <recommendedName>
        <fullName evidence="3">HAD family hydrolase</fullName>
    </recommendedName>
</protein>
<dbReference type="SUPFAM" id="SSF56784">
    <property type="entry name" value="HAD-like"/>
    <property type="match status" value="1"/>
</dbReference>
<sequence>MTPLSNTGRPLVVTDCDEVLLHMVRHFRDWLDAEHDIEFQLEGDPFVQSMRRRGSEQAMEEKEVWSLLGGFFDTQMDRQEPIEGSINAIQELQREADVVVLTNLVDERNEARRRQLESLGITAPVYTNQGPKGGALSRIVEEHGSQRIVFVDDIAKHHESAMETIPHVHRLHFVGEPAIAPHVPCAHKAGHAHARIDKWTDALPWIMETLHGEKQ</sequence>
<name>A0ABP9K051_9SPHN</name>
<evidence type="ECO:0008006" key="3">
    <source>
        <dbReference type="Google" id="ProtNLM"/>
    </source>
</evidence>